<dbReference type="GO" id="GO:0016706">
    <property type="term" value="F:2-oxoglutarate-dependent dioxygenase activity"/>
    <property type="evidence" value="ECO:0007669"/>
    <property type="project" value="InterPro"/>
</dbReference>
<dbReference type="InterPro" id="IPR008775">
    <property type="entry name" value="Phytyl_CoA_dOase-like"/>
</dbReference>
<dbReference type="GO" id="GO:0005506">
    <property type="term" value="F:iron ion binding"/>
    <property type="evidence" value="ECO:0007669"/>
    <property type="project" value="UniProtKB-ARBA"/>
</dbReference>
<dbReference type="Gene3D" id="2.60.120.620">
    <property type="entry name" value="q2cbj1_9rhob like domain"/>
    <property type="match status" value="1"/>
</dbReference>
<dbReference type="PANTHER" id="PTHR20883">
    <property type="entry name" value="PHYTANOYL-COA DIOXYGENASE DOMAIN CONTAINING 1"/>
    <property type="match status" value="1"/>
</dbReference>
<accession>A0A1H8MW79</accession>
<evidence type="ECO:0000256" key="4">
    <source>
        <dbReference type="ARBA" id="ARBA00011738"/>
    </source>
</evidence>
<keyword evidence="8" id="KW-0408">Iron</keyword>
<dbReference type="EMBL" id="FODS01000002">
    <property type="protein sequence ID" value="SEO21483.1"/>
    <property type="molecule type" value="Genomic_DNA"/>
</dbReference>
<gene>
    <name evidence="11" type="ORF">SAMN04490248_102285</name>
</gene>
<name>A0A1H8MW79_9RHOB</name>
<dbReference type="AlphaFoldDB" id="A0A1H8MW79"/>
<organism evidence="11 12">
    <name type="scientific">Salinihabitans flavidus</name>
    <dbReference type="NCBI Taxonomy" id="569882"/>
    <lineage>
        <taxon>Bacteria</taxon>
        <taxon>Pseudomonadati</taxon>
        <taxon>Pseudomonadota</taxon>
        <taxon>Alphaproteobacteria</taxon>
        <taxon>Rhodobacterales</taxon>
        <taxon>Roseobacteraceae</taxon>
        <taxon>Salinihabitans</taxon>
    </lineage>
</organism>
<comment type="subunit">
    <text evidence="4">Homodimer.</text>
</comment>
<dbReference type="NCBIfam" id="TIGR02408">
    <property type="entry name" value="ectoine_ThpD"/>
    <property type="match status" value="1"/>
</dbReference>
<evidence type="ECO:0000313" key="12">
    <source>
        <dbReference type="Proteomes" id="UP000198893"/>
    </source>
</evidence>
<sequence>MTVTMKTESFERERVDAYPTRHADRETITDRADPVLWTAWSEDAPLAREQAEHYEQKGYLVLRDLFTPDEVRGLMDVSRRLRTTDPAERPADFVSEPASDEVRTIFRLDEHSETFARLAADARLARVAEFLLGDRVYLHQSRLNYKPGFKGKEFYWHSDFETWHAEDGVPRMRAVSASILLTDNTSVNGPLMLVPGSHRRFIGCRGATPEDNHKTSLKAQVVGVPQPETIAKLVKEHGLDTATGPAGTVVFFECNTLHGSNGNITPFPRSNAFFVYNALTNRPSAPFAAKTPRPEWLANRDTITPLEARRGAITGEGAA</sequence>
<evidence type="ECO:0000256" key="1">
    <source>
        <dbReference type="ARBA" id="ARBA00001954"/>
    </source>
</evidence>
<proteinExistence type="inferred from homology"/>
<keyword evidence="7" id="KW-0560">Oxidoreductase</keyword>
<dbReference type="Proteomes" id="UP000198893">
    <property type="component" value="Unassembled WGS sequence"/>
</dbReference>
<comment type="catalytic activity">
    <reaction evidence="9">
        <text>L-ectoine + 2-oxoglutarate + O2 = 5-hydroxyectoine + succinate + CO2</text>
        <dbReference type="Rhea" id="RHEA:45740"/>
        <dbReference type="ChEBI" id="CHEBI:15379"/>
        <dbReference type="ChEBI" id="CHEBI:16526"/>
        <dbReference type="ChEBI" id="CHEBI:16810"/>
        <dbReference type="ChEBI" id="CHEBI:30031"/>
        <dbReference type="ChEBI" id="CHEBI:58515"/>
        <dbReference type="ChEBI" id="CHEBI:85413"/>
        <dbReference type="EC" id="1.14.11.55"/>
    </reaction>
</comment>
<evidence type="ECO:0000313" key="11">
    <source>
        <dbReference type="EMBL" id="SEO21483.1"/>
    </source>
</evidence>
<evidence type="ECO:0000256" key="8">
    <source>
        <dbReference type="ARBA" id="ARBA00023004"/>
    </source>
</evidence>
<protein>
    <recommendedName>
        <fullName evidence="10">Ectoine hydroxylase</fullName>
        <ecNumber evidence="10">1.14.11.55</ecNumber>
    </recommendedName>
</protein>
<evidence type="ECO:0000256" key="6">
    <source>
        <dbReference type="ARBA" id="ARBA00022964"/>
    </source>
</evidence>
<keyword evidence="6" id="KW-0223">Dioxygenase</keyword>
<evidence type="ECO:0000256" key="2">
    <source>
        <dbReference type="ARBA" id="ARBA00004063"/>
    </source>
</evidence>
<evidence type="ECO:0000256" key="3">
    <source>
        <dbReference type="ARBA" id="ARBA00007851"/>
    </source>
</evidence>
<comment type="similarity">
    <text evidence="3">Belongs to the PhyH family. EctD subfamily.</text>
</comment>
<reference evidence="11 12" key="1">
    <citation type="submission" date="2016-10" db="EMBL/GenBank/DDBJ databases">
        <authorList>
            <person name="de Groot N.N."/>
        </authorList>
    </citation>
    <scope>NUCLEOTIDE SEQUENCE [LARGE SCALE GENOMIC DNA]</scope>
    <source>
        <strain evidence="11 12">DSM 27842</strain>
    </source>
</reference>
<dbReference type="Pfam" id="PF05721">
    <property type="entry name" value="PhyH"/>
    <property type="match status" value="1"/>
</dbReference>
<evidence type="ECO:0000256" key="5">
    <source>
        <dbReference type="ARBA" id="ARBA00022723"/>
    </source>
</evidence>
<dbReference type="InterPro" id="IPR012774">
    <property type="entry name" value="EctD"/>
</dbReference>
<comment type="function">
    <text evidence="2">Involved in the biosynthesis of 5-hydroxyectoine, called compatible solute, which helps organisms to survive extreme osmotic stress by acting as a highly soluble organic osmolyte. Catalyzes the 2-oxoglutarate-dependent selective hydroxylation of L-ectoine to yield (4S,5S)-5-hydroxyectoine.</text>
</comment>
<comment type="cofactor">
    <cofactor evidence="1">
        <name>Fe(2+)</name>
        <dbReference type="ChEBI" id="CHEBI:29033"/>
    </cofactor>
</comment>
<dbReference type="STRING" id="569882.SAMN04490248_102285"/>
<dbReference type="OrthoDB" id="9791262at2"/>
<keyword evidence="12" id="KW-1185">Reference proteome</keyword>
<dbReference type="EC" id="1.14.11.55" evidence="10"/>
<dbReference type="SUPFAM" id="SSF51197">
    <property type="entry name" value="Clavaminate synthase-like"/>
    <property type="match status" value="1"/>
</dbReference>
<evidence type="ECO:0000256" key="7">
    <source>
        <dbReference type="ARBA" id="ARBA00023002"/>
    </source>
</evidence>
<evidence type="ECO:0000256" key="10">
    <source>
        <dbReference type="NCBIfam" id="TIGR02408"/>
    </source>
</evidence>
<keyword evidence="5" id="KW-0479">Metal-binding</keyword>
<evidence type="ECO:0000256" key="9">
    <source>
        <dbReference type="ARBA" id="ARBA00049228"/>
    </source>
</evidence>
<dbReference type="PANTHER" id="PTHR20883:SF48">
    <property type="entry name" value="ECTOINE DIOXYGENASE"/>
    <property type="match status" value="1"/>
</dbReference>